<evidence type="ECO:0000313" key="2">
    <source>
        <dbReference type="EMBL" id="EED11720.1"/>
    </source>
</evidence>
<dbReference type="RefSeq" id="XP_002488476.1">
    <property type="nucleotide sequence ID" value="XM_002488431.1"/>
</dbReference>
<name>B8MUQ3_TALSN</name>
<dbReference type="VEuPathDB" id="FungiDB:TSTA_109010"/>
<dbReference type="SUPFAM" id="SSF56112">
    <property type="entry name" value="Protein kinase-like (PK-like)"/>
    <property type="match status" value="1"/>
</dbReference>
<reference evidence="3" key="1">
    <citation type="journal article" date="2015" name="Genome Announc.">
        <title>Genome sequence of the AIDS-associated pathogen Penicillium marneffei (ATCC18224) and its near taxonomic relative Talaromyces stipitatus (ATCC10500).</title>
        <authorList>
            <person name="Nierman W.C."/>
            <person name="Fedorova-Abrams N.D."/>
            <person name="Andrianopoulos A."/>
        </authorList>
    </citation>
    <scope>NUCLEOTIDE SEQUENCE [LARGE SCALE GENOMIC DNA]</scope>
    <source>
        <strain evidence="3">ATCC 10500 / CBS 375.48 / QM 6759 / NRRL 1006</strain>
    </source>
</reference>
<sequence>MARSEIDQLLQRLQEAERQREDAERQREDAERQLKEERKRREDAEQEHEKEQKRREDAEQQLRNTTLPEFLHACHEELFRGLKVHKDKNSSTKGDPANAERKIRPNNIREWTGFPQEQMEVWGYIMDSGFVTERHFTSFSTLNDYGKEVQDRMLSSELDLGYFERHTVESRVASVVKVLYANVRLRRIFHLHGDVTFENHANTLTDESRIVEDLSSMSLTQDQPRRSRRLAAKKSGGKHSATPPERSRATQPRSVRPRADQFCVYNKGSERKDPAFIIEYKAPHKVSLAHIKAGLHDMDVDEVLRVQEEESPEYTCRRVIAAVITQAYSYMIKGGLEFGYVCTGEAFIFLRVPHDDFSTVYYYLSVPEEDVGQSTGWSGNLHDDNRLHLTAVGQVLAFTLRALQAPVRDAAWKRRAEDSLETWSMIYDDLLDEISEYNIPSSAFKSPPSQNGYLRVSPVKTRSMSAAVASCNSSQHQRLSNDDDTEDDPDTPSRQPQKPRVLHSSPSCSSPSKTSEGSHTKGKFRQYCTQQCLRDLIMKGNLDIKCPNALDHGQHQLGLGALMLRLYEQLSSNNPNCESLHIHGTRGALFKVTLLPQGYTFVGKGVPVEFVNYLKHEESVYSHLTPIQGVYVPVVLGSLELRQPLSYDGIADMVHMMFMSYTGQTLVKRNETDRTQLIPKVEESLQAIHRLGVIHRDPIAGNMTWNEECRQVMFIDFERAAVKNRRNPLKSVSPNKKRKRETRILDKRSKTGFNCFEREIQRMKNNI</sequence>
<gene>
    <name evidence="2" type="ORF">TSTA_109010</name>
</gene>
<dbReference type="STRING" id="441959.B8MUQ3"/>
<dbReference type="OMA" id="KGFPANF"/>
<dbReference type="PANTHER" id="PTHR37171:SF1">
    <property type="entry name" value="SERINE_THREONINE-PROTEIN KINASE YRZF-RELATED"/>
    <property type="match status" value="1"/>
</dbReference>
<dbReference type="AlphaFoldDB" id="B8MUQ3"/>
<evidence type="ECO:0000256" key="1">
    <source>
        <dbReference type="SAM" id="MobiDB-lite"/>
    </source>
</evidence>
<dbReference type="InterPro" id="IPR052396">
    <property type="entry name" value="Meiotic_Drive_Suppr_Kinase"/>
</dbReference>
<feature type="compositionally biased region" description="Low complexity" evidence="1">
    <location>
        <begin position="504"/>
        <end position="517"/>
    </location>
</feature>
<dbReference type="GeneID" id="8103157"/>
<feature type="region of interest" description="Disordered" evidence="1">
    <location>
        <begin position="215"/>
        <end position="256"/>
    </location>
</feature>
<feature type="compositionally biased region" description="Basic residues" evidence="1">
    <location>
        <begin position="226"/>
        <end position="237"/>
    </location>
</feature>
<protein>
    <recommendedName>
        <fullName evidence="4">Protein kinase domain-containing protein</fullName>
    </recommendedName>
</protein>
<dbReference type="Proteomes" id="UP000001745">
    <property type="component" value="Unassembled WGS sequence"/>
</dbReference>
<proteinExistence type="predicted"/>
<keyword evidence="3" id="KW-1185">Reference proteome</keyword>
<feature type="compositionally biased region" description="Basic and acidic residues" evidence="1">
    <location>
        <begin position="14"/>
        <end position="60"/>
    </location>
</feature>
<organism evidence="2 3">
    <name type="scientific">Talaromyces stipitatus (strain ATCC 10500 / CBS 375.48 / QM 6759 / NRRL 1006)</name>
    <name type="common">Penicillium stipitatum</name>
    <dbReference type="NCBI Taxonomy" id="441959"/>
    <lineage>
        <taxon>Eukaryota</taxon>
        <taxon>Fungi</taxon>
        <taxon>Dikarya</taxon>
        <taxon>Ascomycota</taxon>
        <taxon>Pezizomycotina</taxon>
        <taxon>Eurotiomycetes</taxon>
        <taxon>Eurotiomycetidae</taxon>
        <taxon>Eurotiales</taxon>
        <taxon>Trichocomaceae</taxon>
        <taxon>Talaromyces</taxon>
        <taxon>Talaromyces sect. Talaromyces</taxon>
    </lineage>
</organism>
<dbReference type="PANTHER" id="PTHR37171">
    <property type="entry name" value="SERINE/THREONINE-PROTEIN KINASE YRZF-RELATED"/>
    <property type="match status" value="1"/>
</dbReference>
<dbReference type="HOGENOM" id="CLU_010672_3_1_1"/>
<evidence type="ECO:0000313" key="3">
    <source>
        <dbReference type="Proteomes" id="UP000001745"/>
    </source>
</evidence>
<accession>B8MUQ3</accession>
<dbReference type="OrthoDB" id="4509823at2759"/>
<feature type="region of interest" description="Disordered" evidence="1">
    <location>
        <begin position="465"/>
        <end position="520"/>
    </location>
</feature>
<evidence type="ECO:0008006" key="4">
    <source>
        <dbReference type="Google" id="ProtNLM"/>
    </source>
</evidence>
<dbReference type="PhylomeDB" id="B8MUQ3"/>
<dbReference type="InParanoid" id="B8MUQ3"/>
<dbReference type="eggNOG" id="ENOG502SHD6">
    <property type="taxonomic scope" value="Eukaryota"/>
</dbReference>
<feature type="region of interest" description="Disordered" evidence="1">
    <location>
        <begin position="1"/>
        <end position="60"/>
    </location>
</feature>
<dbReference type="Gene3D" id="1.10.510.10">
    <property type="entry name" value="Transferase(Phosphotransferase) domain 1"/>
    <property type="match status" value="1"/>
</dbReference>
<feature type="compositionally biased region" description="Polar residues" evidence="1">
    <location>
        <begin position="465"/>
        <end position="478"/>
    </location>
</feature>
<dbReference type="InterPro" id="IPR011009">
    <property type="entry name" value="Kinase-like_dom_sf"/>
</dbReference>
<dbReference type="EMBL" id="EQ962661">
    <property type="protein sequence ID" value="EED11720.1"/>
    <property type="molecule type" value="Genomic_DNA"/>
</dbReference>